<dbReference type="Proteomes" id="UP000240357">
    <property type="component" value="Unassembled WGS sequence"/>
</dbReference>
<comment type="caution">
    <text evidence="2">The sequence shown here is derived from an EMBL/GenBank/DDBJ whole genome shotgun (WGS) entry which is preliminary data.</text>
</comment>
<evidence type="ECO:0000256" key="1">
    <source>
        <dbReference type="SAM" id="Phobius"/>
    </source>
</evidence>
<proteinExistence type="predicted"/>
<dbReference type="RefSeq" id="WP_106932714.1">
    <property type="nucleotide sequence ID" value="NZ_PYFT01000001.1"/>
</dbReference>
<dbReference type="EMBL" id="PYFT01000001">
    <property type="protein sequence ID" value="PSR56536.1"/>
    <property type="molecule type" value="Genomic_DNA"/>
</dbReference>
<feature type="transmembrane region" description="Helical" evidence="1">
    <location>
        <begin position="75"/>
        <end position="93"/>
    </location>
</feature>
<dbReference type="AlphaFoldDB" id="A0A2T2YLZ8"/>
<feature type="transmembrane region" description="Helical" evidence="1">
    <location>
        <begin position="114"/>
        <end position="133"/>
    </location>
</feature>
<feature type="transmembrane region" description="Helical" evidence="1">
    <location>
        <begin position="145"/>
        <end position="167"/>
    </location>
</feature>
<keyword evidence="3" id="KW-1185">Reference proteome</keyword>
<dbReference type="OrthoDB" id="1132160at2"/>
<keyword evidence="1" id="KW-0812">Transmembrane</keyword>
<keyword evidence="1" id="KW-1133">Transmembrane helix</keyword>
<evidence type="ECO:0000313" key="3">
    <source>
        <dbReference type="Proteomes" id="UP000240357"/>
    </source>
</evidence>
<feature type="transmembrane region" description="Helical" evidence="1">
    <location>
        <begin position="12"/>
        <end position="45"/>
    </location>
</feature>
<evidence type="ECO:0000313" key="2">
    <source>
        <dbReference type="EMBL" id="PSR56536.1"/>
    </source>
</evidence>
<gene>
    <name evidence="2" type="ORF">AHMF7605_25100</name>
</gene>
<reference evidence="2 3" key="1">
    <citation type="submission" date="2018-03" db="EMBL/GenBank/DDBJ databases">
        <title>Adhaeribacter sp. HMF7605 Genome sequencing and assembly.</title>
        <authorList>
            <person name="Kang H."/>
            <person name="Kang J."/>
            <person name="Cha I."/>
            <person name="Kim H."/>
            <person name="Joh K."/>
        </authorList>
    </citation>
    <scope>NUCLEOTIDE SEQUENCE [LARGE SCALE GENOMIC DNA]</scope>
    <source>
        <strain evidence="2 3">HMF7605</strain>
    </source>
</reference>
<evidence type="ECO:0008006" key="4">
    <source>
        <dbReference type="Google" id="ProtNLM"/>
    </source>
</evidence>
<name>A0A2T2YLZ8_9BACT</name>
<protein>
    <recommendedName>
        <fullName evidence="4">Rod shape-determining protein MreD</fullName>
    </recommendedName>
</protein>
<organism evidence="2 3">
    <name type="scientific">Adhaeribacter arboris</name>
    <dbReference type="NCBI Taxonomy" id="2072846"/>
    <lineage>
        <taxon>Bacteria</taxon>
        <taxon>Pseudomonadati</taxon>
        <taxon>Bacteroidota</taxon>
        <taxon>Cytophagia</taxon>
        <taxon>Cytophagales</taxon>
        <taxon>Hymenobacteraceae</taxon>
        <taxon>Adhaeribacter</taxon>
    </lineage>
</organism>
<sequence>MNSLRFIGHSLRLVVLLAMQVFVMHSLVLFDTGFCFIYLAFLLFLPIQMPPVFLLVLGFITGFTLDIFYDTGGIHAAATVFLAYLRPYILLLLTPRDGYDQNDSVNLHVMGWRWFLIYSFILIFLHHLTFFFLELAGFKLIGFTLSKVIVSTLFTGMVMIIIQLLFFSRRRSSR</sequence>
<keyword evidence="1" id="KW-0472">Membrane</keyword>
<accession>A0A2T2YLZ8</accession>